<dbReference type="MEROPS" id="M43.008"/>
<sequence>MRLSVLTAGLVYAATLVVSQRTCGTNPSPAEIAAAEANFRNHRVQVSTSDFSTAAATIPVHFHVISSGSSLSQGNIPDSQVREQIAVLNRDFAGTGLSFTLVNTTRTVNADWFQRAGPSTSQQTAMKRALRVGSASTLNIYSVGFTSGSGAGLLGYATFPSSYSRNPTDDGVVILYSSVPGGSSAPFNLGTTATHEVGHWVGLYHTFQGGCSGSGDSVSDTPPEASPASGCPIGRDTCAGGGPDPIHNYMDYSNDACMEEFTPGQIARFRSQIATYRGIRI</sequence>
<evidence type="ECO:0000256" key="8">
    <source>
        <dbReference type="ARBA" id="ARBA00023157"/>
    </source>
</evidence>
<dbReference type="eggNOG" id="ENOG502RYKG">
    <property type="taxonomic scope" value="Eukaryota"/>
</dbReference>
<evidence type="ECO:0000256" key="6">
    <source>
        <dbReference type="ARBA" id="ARBA00022833"/>
    </source>
</evidence>
<evidence type="ECO:0000256" key="4">
    <source>
        <dbReference type="ARBA" id="ARBA00022729"/>
    </source>
</evidence>
<evidence type="ECO:0000256" key="2">
    <source>
        <dbReference type="ARBA" id="ARBA00022670"/>
    </source>
</evidence>
<dbReference type="GO" id="GO:0008237">
    <property type="term" value="F:metallopeptidase activity"/>
    <property type="evidence" value="ECO:0007669"/>
    <property type="project" value="UniProtKB-KW"/>
</dbReference>
<feature type="region of interest" description="Disordered" evidence="9">
    <location>
        <begin position="213"/>
        <end position="234"/>
    </location>
</feature>
<proteinExistence type="inferred from homology"/>
<dbReference type="InParanoid" id="A8PIE2"/>
<dbReference type="SUPFAM" id="SSF55486">
    <property type="entry name" value="Metalloproteases ('zincins'), catalytic domain"/>
    <property type="match status" value="1"/>
</dbReference>
<accession>A8PIE2</accession>
<dbReference type="GO" id="GO:0046872">
    <property type="term" value="F:metal ion binding"/>
    <property type="evidence" value="ECO:0007669"/>
    <property type="project" value="UniProtKB-KW"/>
</dbReference>
<dbReference type="Gene3D" id="3.40.390.10">
    <property type="entry name" value="Collagenase (Catalytic Domain)"/>
    <property type="match status" value="1"/>
</dbReference>
<comment type="caution">
    <text evidence="12">The sequence shown here is derived from an EMBL/GenBank/DDBJ whole genome shotgun (WGS) entry which is preliminary data.</text>
</comment>
<dbReference type="KEGG" id="cci:CC1G_15139"/>
<feature type="domain" description="Peptidase M43 pregnancy-associated plasma-A" evidence="11">
    <location>
        <begin position="183"/>
        <end position="273"/>
    </location>
</feature>
<dbReference type="InterPro" id="IPR024079">
    <property type="entry name" value="MetalloPept_cat_dom_sf"/>
</dbReference>
<evidence type="ECO:0000313" key="13">
    <source>
        <dbReference type="Proteomes" id="UP000001861"/>
    </source>
</evidence>
<dbReference type="PANTHER" id="PTHR47466:SF1">
    <property type="entry name" value="METALLOPROTEASE MEP1 (AFU_ORTHOLOGUE AFUA_1G07730)-RELATED"/>
    <property type="match status" value="1"/>
</dbReference>
<reference evidence="12 13" key="1">
    <citation type="journal article" date="2010" name="Proc. Natl. Acad. Sci. U.S.A.">
        <title>Insights into evolution of multicellular fungi from the assembled chromosomes of the mushroom Coprinopsis cinerea (Coprinus cinereus).</title>
        <authorList>
            <person name="Stajich J.E."/>
            <person name="Wilke S.K."/>
            <person name="Ahren D."/>
            <person name="Au C.H."/>
            <person name="Birren B.W."/>
            <person name="Borodovsky M."/>
            <person name="Burns C."/>
            <person name="Canback B."/>
            <person name="Casselton L.A."/>
            <person name="Cheng C.K."/>
            <person name="Deng J."/>
            <person name="Dietrich F.S."/>
            <person name="Fargo D.C."/>
            <person name="Farman M.L."/>
            <person name="Gathman A.C."/>
            <person name="Goldberg J."/>
            <person name="Guigo R."/>
            <person name="Hoegger P.J."/>
            <person name="Hooker J.B."/>
            <person name="Huggins A."/>
            <person name="James T.Y."/>
            <person name="Kamada T."/>
            <person name="Kilaru S."/>
            <person name="Kodira C."/>
            <person name="Kues U."/>
            <person name="Kupfer D."/>
            <person name="Kwan H.S."/>
            <person name="Lomsadze A."/>
            <person name="Li W."/>
            <person name="Lilly W.W."/>
            <person name="Ma L.J."/>
            <person name="Mackey A.J."/>
            <person name="Manning G."/>
            <person name="Martin F."/>
            <person name="Muraguchi H."/>
            <person name="Natvig D.O."/>
            <person name="Palmerini H."/>
            <person name="Ramesh M.A."/>
            <person name="Rehmeyer C.J."/>
            <person name="Roe B.A."/>
            <person name="Shenoy N."/>
            <person name="Stanke M."/>
            <person name="Ter-Hovhannisyan V."/>
            <person name="Tunlid A."/>
            <person name="Velagapudi R."/>
            <person name="Vision T.J."/>
            <person name="Zeng Q."/>
            <person name="Zolan M.E."/>
            <person name="Pukkila P.J."/>
        </authorList>
    </citation>
    <scope>NUCLEOTIDE SEQUENCE [LARGE SCALE GENOMIC DNA]</scope>
    <source>
        <strain evidence="13">Okayama-7 / 130 / ATCC MYA-4618 / FGSC 9003</strain>
    </source>
</reference>
<keyword evidence="4 10" id="KW-0732">Signal</keyword>
<gene>
    <name evidence="12" type="ORF">CC1G_15139</name>
</gene>
<name>A8PIE2_COPC7</name>
<organism evidence="12 13">
    <name type="scientific">Coprinopsis cinerea (strain Okayama-7 / 130 / ATCC MYA-4618 / FGSC 9003)</name>
    <name type="common">Inky cap fungus</name>
    <name type="synonym">Hormographiella aspergillata</name>
    <dbReference type="NCBI Taxonomy" id="240176"/>
    <lineage>
        <taxon>Eukaryota</taxon>
        <taxon>Fungi</taxon>
        <taxon>Dikarya</taxon>
        <taxon>Basidiomycota</taxon>
        <taxon>Agaricomycotina</taxon>
        <taxon>Agaricomycetes</taxon>
        <taxon>Agaricomycetidae</taxon>
        <taxon>Agaricales</taxon>
        <taxon>Agaricineae</taxon>
        <taxon>Psathyrellaceae</taxon>
        <taxon>Coprinopsis</taxon>
    </lineage>
</organism>
<evidence type="ECO:0000259" key="11">
    <source>
        <dbReference type="Pfam" id="PF05572"/>
    </source>
</evidence>
<dbReference type="AlphaFoldDB" id="A8PIE2"/>
<dbReference type="InterPro" id="IPR008754">
    <property type="entry name" value="Peptidase_M43"/>
</dbReference>
<evidence type="ECO:0000313" key="12">
    <source>
        <dbReference type="EMBL" id="EAU80259.2"/>
    </source>
</evidence>
<dbReference type="CDD" id="cd04275">
    <property type="entry name" value="ZnMc_pappalysin_like"/>
    <property type="match status" value="1"/>
</dbReference>
<dbReference type="VEuPathDB" id="FungiDB:CC1G_15139"/>
<dbReference type="Pfam" id="PF05572">
    <property type="entry name" value="Peptidase_M43"/>
    <property type="match status" value="1"/>
</dbReference>
<keyword evidence="13" id="KW-1185">Reference proteome</keyword>
<evidence type="ECO:0000256" key="10">
    <source>
        <dbReference type="SAM" id="SignalP"/>
    </source>
</evidence>
<evidence type="ECO:0000256" key="1">
    <source>
        <dbReference type="ARBA" id="ARBA00008721"/>
    </source>
</evidence>
<evidence type="ECO:0000256" key="3">
    <source>
        <dbReference type="ARBA" id="ARBA00022723"/>
    </source>
</evidence>
<protein>
    <submittedName>
        <fullName evidence="12">Metalloprotease</fullName>
    </submittedName>
</protein>
<dbReference type="RefSeq" id="XP_001841558.2">
    <property type="nucleotide sequence ID" value="XM_001841506.2"/>
</dbReference>
<comment type="similarity">
    <text evidence="1">Belongs to the peptidase M43B family.</text>
</comment>
<keyword evidence="2" id="KW-0645">Protease</keyword>
<evidence type="ECO:0000256" key="5">
    <source>
        <dbReference type="ARBA" id="ARBA00022801"/>
    </source>
</evidence>
<dbReference type="Proteomes" id="UP000001861">
    <property type="component" value="Unassembled WGS sequence"/>
</dbReference>
<keyword evidence="6" id="KW-0862">Zinc</keyword>
<keyword evidence="8" id="KW-1015">Disulfide bond</keyword>
<dbReference type="GeneID" id="6018264"/>
<keyword evidence="7 12" id="KW-0482">Metalloprotease</keyword>
<dbReference type="GO" id="GO:0006508">
    <property type="term" value="P:proteolysis"/>
    <property type="evidence" value="ECO:0007669"/>
    <property type="project" value="UniProtKB-KW"/>
</dbReference>
<dbReference type="OMA" id="ALNTHYA"/>
<feature type="signal peptide" evidence="10">
    <location>
        <begin position="1"/>
        <end position="19"/>
    </location>
</feature>
<dbReference type="PANTHER" id="PTHR47466">
    <property type="match status" value="1"/>
</dbReference>
<dbReference type="OrthoDB" id="536211at2759"/>
<evidence type="ECO:0000256" key="7">
    <source>
        <dbReference type="ARBA" id="ARBA00023049"/>
    </source>
</evidence>
<dbReference type="EMBL" id="AACS02000009">
    <property type="protein sequence ID" value="EAU80259.2"/>
    <property type="molecule type" value="Genomic_DNA"/>
</dbReference>
<evidence type="ECO:0000256" key="9">
    <source>
        <dbReference type="SAM" id="MobiDB-lite"/>
    </source>
</evidence>
<dbReference type="HOGENOM" id="CLU_048726_1_1_1"/>
<keyword evidence="3" id="KW-0479">Metal-binding</keyword>
<keyword evidence="5" id="KW-0378">Hydrolase</keyword>
<feature type="chain" id="PRO_5002724838" evidence="10">
    <location>
        <begin position="20"/>
        <end position="281"/>
    </location>
</feature>